<name>A0A2R5GSA6_9STRA</name>
<dbReference type="InterPro" id="IPR005674">
    <property type="entry name" value="CocE/Ser_esterase"/>
</dbReference>
<dbReference type="Pfam" id="PF08530">
    <property type="entry name" value="PepX_C"/>
    <property type="match status" value="1"/>
</dbReference>
<dbReference type="InParanoid" id="A0A2R5GSA6"/>
<dbReference type="AlphaFoldDB" id="A0A2R5GSA6"/>
<reference evidence="4 5" key="1">
    <citation type="submission" date="2017-12" db="EMBL/GenBank/DDBJ databases">
        <title>Sequencing, de novo assembly and annotation of complete genome of a new Thraustochytrid species, strain FCC1311.</title>
        <authorList>
            <person name="Sedici K."/>
            <person name="Godart F."/>
            <person name="Aiese Cigliano R."/>
            <person name="Sanseverino W."/>
            <person name="Barakat M."/>
            <person name="Ortet P."/>
            <person name="Marechal E."/>
            <person name="Cagnac O."/>
            <person name="Amato A."/>
        </authorList>
    </citation>
    <scope>NUCLEOTIDE SEQUENCE [LARGE SCALE GENOMIC DNA]</scope>
</reference>
<comment type="caution">
    <text evidence="4">The sequence shown here is derived from an EMBL/GenBank/DDBJ whole genome shotgun (WGS) entry which is preliminary data.</text>
</comment>
<dbReference type="Gene3D" id="2.60.120.260">
    <property type="entry name" value="Galactose-binding domain-like"/>
    <property type="match status" value="1"/>
</dbReference>
<dbReference type="Proteomes" id="UP000241890">
    <property type="component" value="Unassembled WGS sequence"/>
</dbReference>
<feature type="transmembrane region" description="Helical" evidence="2">
    <location>
        <begin position="22"/>
        <end position="41"/>
    </location>
</feature>
<dbReference type="InterPro" id="IPR008979">
    <property type="entry name" value="Galactose-bd-like_sf"/>
</dbReference>
<sequence>MAEQGLISGATARALTRRVTRFLWMLVFFASKAGVDSLALWTKYVSFLRKEIRRGLVKPLQHVSAHAGTKFRNLPPAKHATVSSMDVVTEASDGVKLYGTIYTPLPARDDDREARPDFSSGKTFSTILVRTPYGRFNLGPEWAKVFAERGFVVLVQDTRGRFGSGGDFFPVKHEIQDGGDTIDWIREQPWSNGKVSLWGISYLGLTAYAAAGSKAGRHISCIVPIMTGARAFSIIFHRNSGSLALDLVLRWLWLAVKLMDTPRVIQFWFPPLQGELNRSFMDAPLASQDEKLIGMRLGFLQDAIRATDIEHEFWSDKDMLCDMSHPERPPTHIIGGWYDFFLKQSFEDFERGASKGERVCRMTVGTWKHWHFANYGSVSLNVALDMFQRHMEDDAEKQEDEKTESAIHVAILGTSPTRWCSFASWPPQVANESAWPLSRMTTRAPVVEAQKGSSETAAYSHHIYNPENPTPYCGGPSFDPLNSGRVEQSSLEARDDVLVFSSRPLRQDMYVCGDVFVEIHARSSNPHTDFFFKLCEVVPSQWFVSPKSYNLAEDLARFGPDDWDETSTDANGVVWYELKGRRIKLGPIATRYAEGTRIRLQVSGGAHPLYMRNFGTDHEIAEAVETCSAEHRIFHDTQLVLPIVDKTDIDRHTDLHPAFPNHVAEHD</sequence>
<dbReference type="InterPro" id="IPR013736">
    <property type="entry name" value="Xaa-Pro_dipept_C"/>
</dbReference>
<dbReference type="OrthoDB" id="416441at2759"/>
<keyword evidence="5" id="KW-1185">Reference proteome</keyword>
<evidence type="ECO:0000256" key="2">
    <source>
        <dbReference type="SAM" id="Phobius"/>
    </source>
</evidence>
<dbReference type="SMART" id="SM00939">
    <property type="entry name" value="PepX_C"/>
    <property type="match status" value="1"/>
</dbReference>
<keyword evidence="2" id="KW-0812">Transmembrane</keyword>
<evidence type="ECO:0000313" key="5">
    <source>
        <dbReference type="Proteomes" id="UP000241890"/>
    </source>
</evidence>
<dbReference type="Pfam" id="PF02129">
    <property type="entry name" value="Peptidase_S15"/>
    <property type="match status" value="1"/>
</dbReference>
<dbReference type="EMBL" id="BEYU01000157">
    <property type="protein sequence ID" value="GBG33475.1"/>
    <property type="molecule type" value="Genomic_DNA"/>
</dbReference>
<dbReference type="SUPFAM" id="SSF49785">
    <property type="entry name" value="Galactose-binding domain-like"/>
    <property type="match status" value="1"/>
</dbReference>
<gene>
    <name evidence="4" type="ORF">FCC1311_096982</name>
</gene>
<dbReference type="InterPro" id="IPR000383">
    <property type="entry name" value="Xaa-Pro-like_dom"/>
</dbReference>
<feature type="domain" description="Xaa-Pro dipeptidyl-peptidase C-terminal" evidence="3">
    <location>
        <begin position="384"/>
        <end position="640"/>
    </location>
</feature>
<accession>A0A2R5GSA6</accession>
<protein>
    <recommendedName>
        <fullName evidence="3">Xaa-Pro dipeptidyl-peptidase C-terminal domain-containing protein</fullName>
    </recommendedName>
</protein>
<dbReference type="Gene3D" id="1.10.3020.10">
    <property type="entry name" value="alpha-amino acid ester hydrolase ( Helical cap domain)"/>
    <property type="match status" value="1"/>
</dbReference>
<keyword evidence="1" id="KW-0378">Hydrolase</keyword>
<keyword evidence="2" id="KW-0472">Membrane</keyword>
<dbReference type="NCBIfam" id="TIGR00976">
    <property type="entry name" value="CocE_NonD"/>
    <property type="match status" value="1"/>
</dbReference>
<evidence type="ECO:0000259" key="3">
    <source>
        <dbReference type="SMART" id="SM00939"/>
    </source>
</evidence>
<keyword evidence="2" id="KW-1133">Transmembrane helix</keyword>
<dbReference type="Gene3D" id="3.40.50.1820">
    <property type="entry name" value="alpha/beta hydrolase"/>
    <property type="match status" value="1"/>
</dbReference>
<dbReference type="SUPFAM" id="SSF53474">
    <property type="entry name" value="alpha/beta-Hydrolases"/>
    <property type="match status" value="1"/>
</dbReference>
<organism evidence="4 5">
    <name type="scientific">Hondaea fermentalgiana</name>
    <dbReference type="NCBI Taxonomy" id="2315210"/>
    <lineage>
        <taxon>Eukaryota</taxon>
        <taxon>Sar</taxon>
        <taxon>Stramenopiles</taxon>
        <taxon>Bigyra</taxon>
        <taxon>Labyrinthulomycetes</taxon>
        <taxon>Thraustochytrida</taxon>
        <taxon>Thraustochytriidae</taxon>
        <taxon>Hondaea</taxon>
    </lineage>
</organism>
<evidence type="ECO:0000313" key="4">
    <source>
        <dbReference type="EMBL" id="GBG33475.1"/>
    </source>
</evidence>
<evidence type="ECO:0000256" key="1">
    <source>
        <dbReference type="ARBA" id="ARBA00022801"/>
    </source>
</evidence>
<proteinExistence type="predicted"/>
<dbReference type="InterPro" id="IPR029058">
    <property type="entry name" value="AB_hydrolase_fold"/>
</dbReference>
<dbReference type="GO" id="GO:0008239">
    <property type="term" value="F:dipeptidyl-peptidase activity"/>
    <property type="evidence" value="ECO:0007669"/>
    <property type="project" value="InterPro"/>
</dbReference>